<feature type="region of interest" description="Disordered" evidence="13">
    <location>
        <begin position="404"/>
        <end position="811"/>
    </location>
</feature>
<feature type="compositionally biased region" description="Pro residues" evidence="13">
    <location>
        <begin position="508"/>
        <end position="517"/>
    </location>
</feature>
<dbReference type="Pfam" id="PF03127">
    <property type="entry name" value="GAT"/>
    <property type="match status" value="1"/>
</dbReference>
<dbReference type="SUPFAM" id="SSF48464">
    <property type="entry name" value="ENTH/VHS domain"/>
    <property type="match status" value="1"/>
</dbReference>
<evidence type="ECO:0000259" key="14">
    <source>
        <dbReference type="PROSITE" id="PS50002"/>
    </source>
</evidence>
<evidence type="ECO:0000256" key="12">
    <source>
        <dbReference type="PROSITE-ProRule" id="PRU00192"/>
    </source>
</evidence>
<feature type="compositionally biased region" description="Gly residues" evidence="13">
    <location>
        <begin position="190"/>
        <end position="204"/>
    </location>
</feature>
<dbReference type="InterPro" id="IPR004152">
    <property type="entry name" value="GAT_dom"/>
</dbReference>
<evidence type="ECO:0000256" key="6">
    <source>
        <dbReference type="ARBA" id="ARBA00018978"/>
    </source>
</evidence>
<protein>
    <recommendedName>
        <fullName evidence="5">Class E vacuolar protein-sorting machinery protein HSE1</fullName>
    </recommendedName>
    <alternativeName>
        <fullName evidence="6">Class E vacuolar protein-sorting machinery protein hse1</fullName>
    </alternativeName>
</protein>
<dbReference type="Pfam" id="PF00018">
    <property type="entry name" value="SH3_1"/>
    <property type="match status" value="1"/>
</dbReference>
<dbReference type="VEuPathDB" id="FungiDB:SPBR_05584"/>
<keyword evidence="17" id="KW-1185">Reference proteome</keyword>
<gene>
    <name evidence="16" type="ORF">SPBR_05584</name>
</gene>
<feature type="compositionally biased region" description="Low complexity" evidence="13">
    <location>
        <begin position="468"/>
        <end position="486"/>
    </location>
</feature>
<evidence type="ECO:0000259" key="15">
    <source>
        <dbReference type="PROSITE" id="PS50179"/>
    </source>
</evidence>
<keyword evidence="9" id="KW-0967">Endosome</keyword>
<feature type="domain" description="SH3" evidence="14">
    <location>
        <begin position="235"/>
        <end position="294"/>
    </location>
</feature>
<keyword evidence="10" id="KW-0653">Protein transport</keyword>
<dbReference type="InterPro" id="IPR001452">
    <property type="entry name" value="SH3_domain"/>
</dbReference>
<dbReference type="CDD" id="cd16978">
    <property type="entry name" value="VHS_HSE1"/>
    <property type="match status" value="1"/>
</dbReference>
<dbReference type="Proteomes" id="UP000031575">
    <property type="component" value="Unassembled WGS sequence"/>
</dbReference>
<dbReference type="GO" id="GO:0043328">
    <property type="term" value="P:protein transport to vacuole involved in ubiquitin-dependent protein catabolic process via the multivesicular body sorting pathway"/>
    <property type="evidence" value="ECO:0007669"/>
    <property type="project" value="TreeGrafter"/>
</dbReference>
<keyword evidence="7 12" id="KW-0728">SH3 domain</keyword>
<dbReference type="PROSITE" id="PS50002">
    <property type="entry name" value="SH3"/>
    <property type="match status" value="1"/>
</dbReference>
<dbReference type="PRINTS" id="PR00452">
    <property type="entry name" value="SH3DOMAIN"/>
</dbReference>
<feature type="region of interest" description="Disordered" evidence="13">
    <location>
        <begin position="141"/>
        <end position="227"/>
    </location>
</feature>
<evidence type="ECO:0000256" key="2">
    <source>
        <dbReference type="ARBA" id="ARBA00004125"/>
    </source>
</evidence>
<comment type="similarity">
    <text evidence="3">Belongs to the STAM family.</text>
</comment>
<evidence type="ECO:0000256" key="9">
    <source>
        <dbReference type="ARBA" id="ARBA00022753"/>
    </source>
</evidence>
<feature type="region of interest" description="Disordered" evidence="13">
    <location>
        <begin position="1"/>
        <end position="21"/>
    </location>
</feature>
<dbReference type="CDD" id="cd11805">
    <property type="entry name" value="SH3_GRB2_like_C"/>
    <property type="match status" value="1"/>
</dbReference>
<dbReference type="PROSITE" id="PS50179">
    <property type="entry name" value="VHS"/>
    <property type="match status" value="1"/>
</dbReference>
<feature type="compositionally biased region" description="Low complexity" evidence="13">
    <location>
        <begin position="518"/>
        <end position="551"/>
    </location>
</feature>
<reference evidence="16 17" key="1">
    <citation type="journal article" date="2014" name="BMC Genomics">
        <title>Comparative genomics of the major fungal agents of human and animal Sporotrichosis: Sporothrix schenckii and Sporothrix brasiliensis.</title>
        <authorList>
            <person name="Teixeira M.M."/>
            <person name="de Almeida L.G."/>
            <person name="Kubitschek-Barreira P."/>
            <person name="Alves F.L."/>
            <person name="Kioshima E.S."/>
            <person name="Abadio A.K."/>
            <person name="Fernandes L."/>
            <person name="Derengowski L.S."/>
            <person name="Ferreira K.S."/>
            <person name="Souza R.C."/>
            <person name="Ruiz J.C."/>
            <person name="de Andrade N.C."/>
            <person name="Paes H.C."/>
            <person name="Nicola A.M."/>
            <person name="Albuquerque P."/>
            <person name="Gerber A.L."/>
            <person name="Martins V.P."/>
            <person name="Peconick L.D."/>
            <person name="Neto A.V."/>
            <person name="Chaucanez C.B."/>
            <person name="Silva P.A."/>
            <person name="Cunha O.L."/>
            <person name="de Oliveira F.F."/>
            <person name="dos Santos T.C."/>
            <person name="Barros A.L."/>
            <person name="Soares M.A."/>
            <person name="de Oliveira L.M."/>
            <person name="Marini M.M."/>
            <person name="Villalobos-Duno H."/>
            <person name="Cunha M.M."/>
            <person name="de Hoog S."/>
            <person name="da Silveira J.F."/>
            <person name="Henrissat B."/>
            <person name="Nino-Vega G.A."/>
            <person name="Cisalpino P.S."/>
            <person name="Mora-Montes H.M."/>
            <person name="Almeida S.R."/>
            <person name="Stajich J.E."/>
            <person name="Lopes-Bezerra L.M."/>
            <person name="Vasconcelos A.T."/>
            <person name="Felipe M.S."/>
        </authorList>
    </citation>
    <scope>NUCLEOTIDE SEQUENCE [LARGE SCALE GENOMIC DNA]</scope>
    <source>
        <strain evidence="16 17">5110</strain>
    </source>
</reference>
<dbReference type="PROSITE" id="PS50330">
    <property type="entry name" value="UIM"/>
    <property type="match status" value="1"/>
</dbReference>
<evidence type="ECO:0000256" key="5">
    <source>
        <dbReference type="ARBA" id="ARBA00017923"/>
    </source>
</evidence>
<dbReference type="InterPro" id="IPR002014">
    <property type="entry name" value="VHS_dom"/>
</dbReference>
<dbReference type="InterPro" id="IPR050670">
    <property type="entry name" value="STAM"/>
</dbReference>
<feature type="compositionally biased region" description="Polar residues" evidence="13">
    <location>
        <begin position="659"/>
        <end position="673"/>
    </location>
</feature>
<dbReference type="AlphaFoldDB" id="A0A0C2F678"/>
<dbReference type="FunFam" id="2.30.30.40:FF:000072">
    <property type="entry name" value="Unconventional Myosin IB"/>
    <property type="match status" value="1"/>
</dbReference>
<name>A0A0C2F678_9PEZI</name>
<dbReference type="GO" id="GO:0010008">
    <property type="term" value="C:endosome membrane"/>
    <property type="evidence" value="ECO:0007669"/>
    <property type="project" value="UniProtKB-SubCell"/>
</dbReference>
<dbReference type="InterPro" id="IPR008942">
    <property type="entry name" value="ENTH_VHS"/>
</dbReference>
<dbReference type="SUPFAM" id="SSF50044">
    <property type="entry name" value="SH3-domain"/>
    <property type="match status" value="1"/>
</dbReference>
<comment type="caution">
    <text evidence="16">The sequence shown here is derived from an EMBL/GenBank/DDBJ whole genome shotgun (WGS) entry which is preliminary data.</text>
</comment>
<dbReference type="HOGENOM" id="CLU_010104_1_1_1"/>
<evidence type="ECO:0000256" key="13">
    <source>
        <dbReference type="SAM" id="MobiDB-lite"/>
    </source>
</evidence>
<keyword evidence="8" id="KW-0813">Transport</keyword>
<dbReference type="Gene3D" id="1.25.40.90">
    <property type="match status" value="1"/>
</dbReference>
<sequence>MFRAAAPGPFDEAVGKATDENATSEDWSAILEVCDRVSSDPVNGPKEAVQSLIKRLAHRNANVQLYTLELANALSQNCGTPLHRELASRAFTDALLKLANDRNTHNLVRLKILERMKEWSDMFRSNTDLGIMQDAYSRLQHAQPQLQPPPSAPQKNSLTEQDRQREEEDLQRALKLSLEDEASKKQAAPGGSGAGGAAGAGPSGAAGPSAYGGATAGGSGGPAAAAAPTQGTTAATVSRVRALFDFAASEQDELDFKKGDVIAVLESVYRDWWRGSLKGRTGIFPLNYVEILADPTPDELQREAQMEAEVFAEIKNVEKLLTLLSVSNTAPREEDTDEISKLYHQTLAIRPKLIKLIEKYSQKKDDFTQLNEKFIKARRDYEALLESSMSHPPQPNYQQYAMHQHASPQGYPIGPGGPAGSGTSHIAPHAGYAAPGVGQQPPPQQQLQLQQQQSQPQQPPPDQRYYTPGPQRQDQQQQQYPQSPSPNTHRPNAGAPSAFYLANAEIPPAQPQQPPPQQQQQQQQQQHQQQQPPPQHQQQVPYPPQGHQQGQRIPSGSGLSGEPLKQPSPLQTNIAPAQRPAADNTYLPYNPNQQQQQQQQPQHQPQPQQQQGGSVSGPGGGNGPHSTYGNPQELSTSAYDSPIAAHNPNAVNMPPIQPTQPTSAHTYSSSVYSPDQYGPPSVVGLPTGPPPTETNSNTSAPPNPSYQAYNSYPSSAPAPPQSSTPAPAPPTASPPPAPGGGGGGHYDSRQSLPSRLSTSGPSAPGAGPGSPPPEQQQYRPYVPPTDASVAHQGGSSPPVDDYYRQTGRVGY</sequence>
<feature type="compositionally biased region" description="Polar residues" evidence="13">
    <location>
        <begin position="627"/>
        <end position="639"/>
    </location>
</feature>
<dbReference type="CDD" id="cd21386">
    <property type="entry name" value="GAT_Hse1"/>
    <property type="match status" value="1"/>
</dbReference>
<dbReference type="SMART" id="SM00288">
    <property type="entry name" value="VHS"/>
    <property type="match status" value="1"/>
</dbReference>
<accession>A0A0C2F678</accession>
<dbReference type="OrthoDB" id="10255964at2759"/>
<dbReference type="GO" id="GO:0033565">
    <property type="term" value="C:ESCRT-0 complex"/>
    <property type="evidence" value="ECO:0007669"/>
    <property type="project" value="TreeGrafter"/>
</dbReference>
<feature type="domain" description="VHS" evidence="15">
    <location>
        <begin position="17"/>
        <end position="147"/>
    </location>
</feature>
<evidence type="ECO:0000256" key="4">
    <source>
        <dbReference type="ARBA" id="ARBA00011446"/>
    </source>
</evidence>
<evidence type="ECO:0000313" key="17">
    <source>
        <dbReference type="Proteomes" id="UP000031575"/>
    </source>
</evidence>
<feature type="compositionally biased region" description="Pro residues" evidence="13">
    <location>
        <begin position="716"/>
        <end position="738"/>
    </location>
</feature>
<feature type="compositionally biased region" description="Low complexity" evidence="13">
    <location>
        <begin position="591"/>
        <end position="613"/>
    </location>
</feature>
<feature type="compositionally biased region" description="Basic and acidic residues" evidence="13">
    <location>
        <begin position="160"/>
        <end position="184"/>
    </location>
</feature>
<dbReference type="InterPro" id="IPR036028">
    <property type="entry name" value="SH3-like_dom_sf"/>
</dbReference>
<feature type="compositionally biased region" description="Polar residues" evidence="13">
    <location>
        <begin position="749"/>
        <end position="758"/>
    </location>
</feature>
<dbReference type="GeneID" id="63678768"/>
<evidence type="ECO:0000256" key="1">
    <source>
        <dbReference type="ARBA" id="ARBA00002654"/>
    </source>
</evidence>
<comment type="function">
    <text evidence="1">Component of the ESCRT-0 complex which is the sorting receptor for ubiquitinated cargo proteins at the multivesicular body (MVB).</text>
</comment>
<proteinExistence type="inferred from homology"/>
<dbReference type="Gene3D" id="2.30.30.40">
    <property type="entry name" value="SH3 Domains"/>
    <property type="match status" value="1"/>
</dbReference>
<organism evidence="16 17">
    <name type="scientific">Sporothrix brasiliensis 5110</name>
    <dbReference type="NCBI Taxonomy" id="1398154"/>
    <lineage>
        <taxon>Eukaryota</taxon>
        <taxon>Fungi</taxon>
        <taxon>Dikarya</taxon>
        <taxon>Ascomycota</taxon>
        <taxon>Pezizomycotina</taxon>
        <taxon>Sordariomycetes</taxon>
        <taxon>Sordariomycetidae</taxon>
        <taxon>Ophiostomatales</taxon>
        <taxon>Ophiostomataceae</taxon>
        <taxon>Sporothrix</taxon>
    </lineage>
</organism>
<keyword evidence="11" id="KW-0472">Membrane</keyword>
<dbReference type="EMBL" id="AWTV01000004">
    <property type="protein sequence ID" value="KIH94449.1"/>
    <property type="molecule type" value="Genomic_DNA"/>
</dbReference>
<evidence type="ECO:0000313" key="16">
    <source>
        <dbReference type="EMBL" id="KIH94449.1"/>
    </source>
</evidence>
<comment type="subcellular location">
    <subcellularLocation>
        <location evidence="2">Endosome membrane</location>
        <topology evidence="2">Peripheral membrane protein</topology>
        <orientation evidence="2">Cytoplasmic side</orientation>
    </subcellularLocation>
</comment>
<dbReference type="InterPro" id="IPR003903">
    <property type="entry name" value="UIM_dom"/>
</dbReference>
<comment type="subunit">
    <text evidence="4">Component of the ESCRT-0 complex composed of HSE1 and VPS27.</text>
</comment>
<dbReference type="GO" id="GO:0043130">
    <property type="term" value="F:ubiquitin binding"/>
    <property type="evidence" value="ECO:0007669"/>
    <property type="project" value="InterPro"/>
</dbReference>
<dbReference type="Gene3D" id="1.20.5.1940">
    <property type="match status" value="1"/>
</dbReference>
<dbReference type="PANTHER" id="PTHR45929:SF3">
    <property type="entry name" value="JAK PATHWAY SIGNAL TRANSDUCTION ADAPTOR MOLECULE"/>
    <property type="match status" value="1"/>
</dbReference>
<evidence type="ECO:0000256" key="7">
    <source>
        <dbReference type="ARBA" id="ARBA00022443"/>
    </source>
</evidence>
<dbReference type="Pfam" id="PF00790">
    <property type="entry name" value="VHS"/>
    <property type="match status" value="1"/>
</dbReference>
<evidence type="ECO:0000256" key="3">
    <source>
        <dbReference type="ARBA" id="ARBA00009666"/>
    </source>
</evidence>
<dbReference type="RefSeq" id="XP_040622459.1">
    <property type="nucleotide sequence ID" value="XM_040763847.1"/>
</dbReference>
<dbReference type="GO" id="GO:0035091">
    <property type="term" value="F:phosphatidylinositol binding"/>
    <property type="evidence" value="ECO:0007669"/>
    <property type="project" value="InterPro"/>
</dbReference>
<dbReference type="PRINTS" id="PR00499">
    <property type="entry name" value="P67PHOX"/>
</dbReference>
<dbReference type="PANTHER" id="PTHR45929">
    <property type="entry name" value="JAK PATHWAY SIGNAL TRANSDUCTION ADAPTOR MOLECULE"/>
    <property type="match status" value="1"/>
</dbReference>
<dbReference type="SMART" id="SM00326">
    <property type="entry name" value="SH3"/>
    <property type="match status" value="1"/>
</dbReference>
<feature type="compositionally biased region" description="Low complexity" evidence="13">
    <location>
        <begin position="445"/>
        <end position="456"/>
    </location>
</feature>
<feature type="compositionally biased region" description="Gly residues" evidence="13">
    <location>
        <begin position="614"/>
        <end position="623"/>
    </location>
</feature>
<feature type="compositionally biased region" description="Low complexity" evidence="13">
    <location>
        <begin position="705"/>
        <end position="715"/>
    </location>
</feature>
<evidence type="ECO:0000256" key="10">
    <source>
        <dbReference type="ARBA" id="ARBA00022927"/>
    </source>
</evidence>
<evidence type="ECO:0000256" key="11">
    <source>
        <dbReference type="ARBA" id="ARBA00023136"/>
    </source>
</evidence>
<evidence type="ECO:0000256" key="8">
    <source>
        <dbReference type="ARBA" id="ARBA00022448"/>
    </source>
</evidence>